<comment type="function">
    <text evidence="1">May be involved in a process influencing telomere capping.</text>
</comment>
<dbReference type="AlphaFoldDB" id="A0A2V1AE89"/>
<evidence type="ECO:0000256" key="5">
    <source>
        <dbReference type="ARBA" id="ARBA00015162"/>
    </source>
</evidence>
<feature type="compositionally biased region" description="Low complexity" evidence="8">
    <location>
        <begin position="69"/>
        <end position="78"/>
    </location>
</feature>
<gene>
    <name evidence="10" type="ORF">CXQ87_003418</name>
</gene>
<dbReference type="EMBL" id="PKFP01000003">
    <property type="protein sequence ID" value="PVH15573.1"/>
    <property type="molecule type" value="Genomic_DNA"/>
</dbReference>
<dbReference type="InterPro" id="IPR028094">
    <property type="entry name" value="RTC4_C"/>
</dbReference>
<evidence type="ECO:0000256" key="1">
    <source>
        <dbReference type="ARBA" id="ARBA00002738"/>
    </source>
</evidence>
<organism evidence="10 11">
    <name type="scientific">Candidozyma duobushaemuli</name>
    <dbReference type="NCBI Taxonomy" id="1231522"/>
    <lineage>
        <taxon>Eukaryota</taxon>
        <taxon>Fungi</taxon>
        <taxon>Dikarya</taxon>
        <taxon>Ascomycota</taxon>
        <taxon>Saccharomycotina</taxon>
        <taxon>Pichiomycetes</taxon>
        <taxon>Metschnikowiaceae</taxon>
        <taxon>Candidozyma</taxon>
    </lineage>
</organism>
<feature type="domain" description="Restriction of telomere capping protein 4 C-terminal" evidence="9">
    <location>
        <begin position="126"/>
        <end position="248"/>
    </location>
</feature>
<protein>
    <recommendedName>
        <fullName evidence="5">Restriction of telomere capping protein 4</fullName>
    </recommendedName>
</protein>
<dbReference type="GeneID" id="37003418"/>
<dbReference type="Proteomes" id="UP000244406">
    <property type="component" value="Unassembled WGS sequence"/>
</dbReference>
<evidence type="ECO:0000256" key="2">
    <source>
        <dbReference type="ARBA" id="ARBA00004123"/>
    </source>
</evidence>
<name>A0A2V1AE89_9ASCO</name>
<dbReference type="SMART" id="SM01312">
    <property type="entry name" value="RTC4"/>
    <property type="match status" value="1"/>
</dbReference>
<sequence length="268" mass="30838">MSKRPGDKITTYKSRKRRLPYIHNSLTEKKPKPDDDGLIELPVSKSKSEKSKPNFEDIDKILEKEPSSDKSIPSSYSSLPSNILEGNLDAEKPVAEKYRDSDFPLPKSQKSFTKRIERLLPVIPRILAGDEELSFYYTLALEQRKESPHKTMSSSEQENVEWKRYIGGFYGLKRQHFVSRLIMARYGDELRKSTNKTIVYWGPETFSTYVLANELLLRDMEKQKGLKFAEAERYLKDSIEYGCYVADGVDFADDIEAGDVLGGEKRDE</sequence>
<evidence type="ECO:0000256" key="8">
    <source>
        <dbReference type="SAM" id="MobiDB-lite"/>
    </source>
</evidence>
<evidence type="ECO:0000256" key="4">
    <source>
        <dbReference type="ARBA" id="ARBA00009461"/>
    </source>
</evidence>
<feature type="compositionally biased region" description="Basic and acidic residues" evidence="8">
    <location>
        <begin position="26"/>
        <end position="35"/>
    </location>
</feature>
<proteinExistence type="inferred from homology"/>
<feature type="compositionally biased region" description="Basic and acidic residues" evidence="8">
    <location>
        <begin position="46"/>
        <end position="68"/>
    </location>
</feature>
<dbReference type="PANTHER" id="PTHR41391:SF1">
    <property type="entry name" value="RESTRICTION OF TELOMERE CAPPING PROTEIN 4"/>
    <property type="match status" value="1"/>
</dbReference>
<keyword evidence="7" id="KW-0539">Nucleus</keyword>
<dbReference type="Pfam" id="PF14474">
    <property type="entry name" value="RTC4"/>
    <property type="match status" value="1"/>
</dbReference>
<feature type="region of interest" description="Disordered" evidence="8">
    <location>
        <begin position="1"/>
        <end position="78"/>
    </location>
</feature>
<evidence type="ECO:0000313" key="11">
    <source>
        <dbReference type="Proteomes" id="UP000244406"/>
    </source>
</evidence>
<dbReference type="VEuPathDB" id="FungiDB:CXQ87_003418"/>
<dbReference type="RefSeq" id="XP_025336513.1">
    <property type="nucleotide sequence ID" value="XM_025481895.1"/>
</dbReference>
<comment type="subcellular location">
    <subcellularLocation>
        <location evidence="3">Cytoplasm</location>
    </subcellularLocation>
    <subcellularLocation>
        <location evidence="2">Nucleus</location>
    </subcellularLocation>
</comment>
<evidence type="ECO:0000313" key="10">
    <source>
        <dbReference type="EMBL" id="PVH15573.1"/>
    </source>
</evidence>
<evidence type="ECO:0000256" key="3">
    <source>
        <dbReference type="ARBA" id="ARBA00004496"/>
    </source>
</evidence>
<keyword evidence="11" id="KW-1185">Reference proteome</keyword>
<keyword evidence="6" id="KW-0963">Cytoplasm</keyword>
<evidence type="ECO:0000256" key="7">
    <source>
        <dbReference type="ARBA" id="ARBA00023242"/>
    </source>
</evidence>
<evidence type="ECO:0000256" key="6">
    <source>
        <dbReference type="ARBA" id="ARBA00022490"/>
    </source>
</evidence>
<dbReference type="GO" id="GO:0005737">
    <property type="term" value="C:cytoplasm"/>
    <property type="evidence" value="ECO:0007669"/>
    <property type="project" value="UniProtKB-SubCell"/>
</dbReference>
<accession>A0A2V1AE89</accession>
<evidence type="ECO:0000259" key="9">
    <source>
        <dbReference type="SMART" id="SM01312"/>
    </source>
</evidence>
<dbReference type="GO" id="GO:0005634">
    <property type="term" value="C:nucleus"/>
    <property type="evidence" value="ECO:0007669"/>
    <property type="project" value="UniProtKB-SubCell"/>
</dbReference>
<comment type="similarity">
    <text evidence="4">Belongs to the RTC4 family.</text>
</comment>
<reference evidence="10 11" key="1">
    <citation type="submission" date="2017-12" db="EMBL/GenBank/DDBJ databases">
        <title>Genome Sequence of the Amphotericin B-resistant Candida duobushaemulonii strain, B09383.</title>
        <authorList>
            <person name="Chow N.A."/>
            <person name="Gade L."/>
            <person name="Batra D."/>
            <person name="Rowe L.A."/>
            <person name="Loparev V.N."/>
            <person name="Litvintseva A.P."/>
        </authorList>
    </citation>
    <scope>NUCLEOTIDE SEQUENCE [LARGE SCALE GENOMIC DNA]</scope>
    <source>
        <strain evidence="10 11">B09383</strain>
    </source>
</reference>
<dbReference type="PANTHER" id="PTHR41391">
    <property type="entry name" value="RESTRICTION OF TELOMERE CAPPING PROTEIN 4"/>
    <property type="match status" value="1"/>
</dbReference>
<comment type="caution">
    <text evidence="10">The sequence shown here is derived from an EMBL/GenBank/DDBJ whole genome shotgun (WGS) entry which is preliminary data.</text>
</comment>
<dbReference type="InterPro" id="IPR039024">
    <property type="entry name" value="RTC4"/>
</dbReference>